<feature type="compositionally biased region" description="Basic and acidic residues" evidence="1">
    <location>
        <begin position="407"/>
        <end position="430"/>
    </location>
</feature>
<dbReference type="CDD" id="cd20206">
    <property type="entry name" value="YbbR"/>
    <property type="match status" value="1"/>
</dbReference>
<dbReference type="AlphaFoldDB" id="A0A162MDN7"/>
<organism evidence="2 3">
    <name type="scientific">Paenibacillus antarcticus</name>
    <dbReference type="NCBI Taxonomy" id="253703"/>
    <lineage>
        <taxon>Bacteria</taxon>
        <taxon>Bacillati</taxon>
        <taxon>Bacillota</taxon>
        <taxon>Bacilli</taxon>
        <taxon>Bacillales</taxon>
        <taxon>Paenibacillaceae</taxon>
        <taxon>Paenibacillus</taxon>
    </lineage>
</organism>
<dbReference type="InterPro" id="IPR012505">
    <property type="entry name" value="YbbR"/>
</dbReference>
<dbReference type="EMBL" id="LVJI01000034">
    <property type="protein sequence ID" value="OAB42673.1"/>
    <property type="molecule type" value="Genomic_DNA"/>
</dbReference>
<dbReference type="Pfam" id="PF07949">
    <property type="entry name" value="YbbR"/>
    <property type="match status" value="3"/>
</dbReference>
<evidence type="ECO:0000313" key="2">
    <source>
        <dbReference type="EMBL" id="OAB42673.1"/>
    </source>
</evidence>
<evidence type="ECO:0008006" key="4">
    <source>
        <dbReference type="Google" id="ProtNLM"/>
    </source>
</evidence>
<dbReference type="Gene3D" id="2.170.120.30">
    <property type="match status" value="2"/>
</dbReference>
<proteinExistence type="predicted"/>
<evidence type="ECO:0000313" key="3">
    <source>
        <dbReference type="Proteomes" id="UP000077355"/>
    </source>
</evidence>
<dbReference type="InterPro" id="IPR053154">
    <property type="entry name" value="c-di-AMP_regulator"/>
</dbReference>
<keyword evidence="3" id="KW-1185">Reference proteome</keyword>
<evidence type="ECO:0000256" key="1">
    <source>
        <dbReference type="SAM" id="MobiDB-lite"/>
    </source>
</evidence>
<comment type="caution">
    <text evidence="2">The sequence shown here is derived from an EMBL/GenBank/DDBJ whole genome shotgun (WGS) entry which is preliminary data.</text>
</comment>
<gene>
    <name evidence="2" type="ORF">PBAT_19660</name>
</gene>
<protein>
    <recommendedName>
        <fullName evidence="4">YbbR-like domain-containing protein YbbR</fullName>
    </recommendedName>
</protein>
<dbReference type="PANTHER" id="PTHR37804:SF1">
    <property type="entry name" value="CDAA REGULATORY PROTEIN CDAR"/>
    <property type="match status" value="1"/>
</dbReference>
<sequence>MDKWIKNNTVVKILALAVSILLWGMVHIEDVTPTPTKSMDTSIIENVKIQPDGLDESVYVLSAVDTDRVRMEVKGKRSAITSIFNDDYKVILDLSDVKEGTYTVPLSHQLPSGVELVSMEPSKVTITIEKRTNATFPVSIVTTGVQAEGYGVGKTTIDPGTVKVTLPNSELLTVVKVQGTIDLEGAKESISEKKVKLVALDIKGQEVKNATIEPSVVSVQIPISAPFKTVGLDVQYTGSLPEGLVLSRADPNVKEVKLYGPKDALAAIDTYNVASVDLSQINKAGKFTLNVNLELPSGIEKIEPSIVEVTGEVVSVGQITIDNIPIEIEGMSDGTQATVIKPADKVVSLTLTGASTLLNRLEASDIKVVAKVENLKAGTHEVTLQVTLPRFTTLVGEGTLKSTIEVKDTKAPTEIPEPDKPVLEENDKNPPSDPVTGTPDTEVPPDSNSNVNSGTDPTNPPTGEPNGDANNKTP</sequence>
<name>A0A162MDN7_9BACL</name>
<dbReference type="Proteomes" id="UP000077355">
    <property type="component" value="Unassembled WGS sequence"/>
</dbReference>
<feature type="region of interest" description="Disordered" evidence="1">
    <location>
        <begin position="407"/>
        <end position="474"/>
    </location>
</feature>
<feature type="compositionally biased region" description="Polar residues" evidence="1">
    <location>
        <begin position="446"/>
        <end position="457"/>
    </location>
</feature>
<dbReference type="RefSeq" id="WP_068652092.1">
    <property type="nucleotide sequence ID" value="NZ_CP043611.1"/>
</dbReference>
<dbReference type="Gene3D" id="2.170.120.40">
    <property type="entry name" value="YbbR-like domain"/>
    <property type="match status" value="2"/>
</dbReference>
<accession>A0A162MDN7</accession>
<reference evidence="2 3" key="1">
    <citation type="submission" date="2016-03" db="EMBL/GenBank/DDBJ databases">
        <title>Draft genome sequence of Paenibacillus antarcticus CECT 5836.</title>
        <authorList>
            <person name="Shin S.-K."/>
            <person name="Yi H."/>
        </authorList>
    </citation>
    <scope>NUCLEOTIDE SEQUENCE [LARGE SCALE GENOMIC DNA]</scope>
    <source>
        <strain evidence="2 3">CECT 5836</strain>
    </source>
</reference>
<dbReference type="PANTHER" id="PTHR37804">
    <property type="entry name" value="CDAA REGULATORY PROTEIN CDAR"/>
    <property type="match status" value="1"/>
</dbReference>